<proteinExistence type="predicted"/>
<evidence type="ECO:0000313" key="3">
    <source>
        <dbReference type="EMBL" id="KAG5540119.1"/>
    </source>
</evidence>
<evidence type="ECO:0000313" key="4">
    <source>
        <dbReference type="EMBL" id="KAG5541693.1"/>
    </source>
</evidence>
<dbReference type="EMBL" id="JACTNZ010000009">
    <property type="protein sequence ID" value="KAG5530889.1"/>
    <property type="molecule type" value="Genomic_DNA"/>
</dbReference>
<dbReference type="Proteomes" id="UP000823749">
    <property type="component" value="Chromosome 8"/>
</dbReference>
<organism evidence="1 5">
    <name type="scientific">Rhododendron griersonianum</name>
    <dbReference type="NCBI Taxonomy" id="479676"/>
    <lineage>
        <taxon>Eukaryota</taxon>
        <taxon>Viridiplantae</taxon>
        <taxon>Streptophyta</taxon>
        <taxon>Embryophyta</taxon>
        <taxon>Tracheophyta</taxon>
        <taxon>Spermatophyta</taxon>
        <taxon>Magnoliopsida</taxon>
        <taxon>eudicotyledons</taxon>
        <taxon>Gunneridae</taxon>
        <taxon>Pentapetalae</taxon>
        <taxon>asterids</taxon>
        <taxon>Ericales</taxon>
        <taxon>Ericaceae</taxon>
        <taxon>Ericoideae</taxon>
        <taxon>Rhodoreae</taxon>
        <taxon>Rhododendron</taxon>
    </lineage>
</organism>
<dbReference type="EMBL" id="JACTNZ010000007">
    <property type="protein sequence ID" value="KAG5540119.1"/>
    <property type="molecule type" value="Genomic_DNA"/>
</dbReference>
<protein>
    <submittedName>
        <fullName evidence="1">Uncharacterized protein</fullName>
    </submittedName>
</protein>
<dbReference type="EMBL" id="JACTNZ010000007">
    <property type="protein sequence ID" value="KAG5541693.1"/>
    <property type="molecule type" value="Genomic_DNA"/>
</dbReference>
<keyword evidence="5" id="KW-1185">Reference proteome</keyword>
<dbReference type="Proteomes" id="UP000823749">
    <property type="component" value="Chromosome 9"/>
</dbReference>
<accession>A0AAV6ITS3</accession>
<sequence>MSVYLFLSQVISAAYRPPRLIFFHLITASAEGQRTAKGNGIDWVLSVLDRIIRK</sequence>
<gene>
    <name evidence="3" type="ORF">RHGRI_020374</name>
    <name evidence="4" type="ORF">RHGRI_021502</name>
    <name evidence="2" type="ORF">RHGRI_024041</name>
    <name evidence="1" type="ORF">RHGRI_025741</name>
</gene>
<dbReference type="EMBL" id="JACTNZ010000008">
    <property type="protein sequence ID" value="KAG5536476.1"/>
    <property type="molecule type" value="Genomic_DNA"/>
</dbReference>
<evidence type="ECO:0000313" key="1">
    <source>
        <dbReference type="EMBL" id="KAG5530889.1"/>
    </source>
</evidence>
<dbReference type="Proteomes" id="UP000823749">
    <property type="component" value="Chromosome 7"/>
</dbReference>
<name>A0AAV6ITS3_9ERIC</name>
<dbReference type="AlphaFoldDB" id="A0AAV6ITS3"/>
<evidence type="ECO:0000313" key="5">
    <source>
        <dbReference type="Proteomes" id="UP000823749"/>
    </source>
</evidence>
<reference evidence="1" key="1">
    <citation type="submission" date="2020-08" db="EMBL/GenBank/DDBJ databases">
        <title>Plant Genome Project.</title>
        <authorList>
            <person name="Zhang R.-G."/>
        </authorList>
    </citation>
    <scope>NUCLEOTIDE SEQUENCE</scope>
    <source>
        <strain evidence="1">WSP0</strain>
        <tissue evidence="1">Leaf</tissue>
    </source>
</reference>
<comment type="caution">
    <text evidence="1">The sequence shown here is derived from an EMBL/GenBank/DDBJ whole genome shotgun (WGS) entry which is preliminary data.</text>
</comment>
<evidence type="ECO:0000313" key="2">
    <source>
        <dbReference type="EMBL" id="KAG5536476.1"/>
    </source>
</evidence>